<sequence length="395" mass="41752">MINQQALLDFAVSIGLLTLLVACYGILRRRLPGTTLAPQLLGLFFGSVALLMMQIPLEIAPGVIVDLRVVPIVLAGAFLGLRGAVIAVVIATVVRIWIGGTGWMSGVSAVWLAAAAGLGWSVATLGPGHRPLSSFLVLALLSLSTLAGALLLPAEIAAVFYARSAPLLTCIYLTVIPALALLLERQRVDMQREAWARAAVGARTTPGFEGPEALARSLARAESGGRFRDGAVVLSLRFRSSRLALSLWGADVEIAVLRELRDRIAALLPPGTKLGMIEHGTVLVFLEQDAVCDATATIARIREGATAEPIAVPGMASVRLRMDGRAASFNVLPTFSEIARAFDPSEGRGARAEPPPAVTAQGTPSGVARLFNATDRLFEVRALRGQSEGERFWGV</sequence>
<evidence type="ECO:0000256" key="6">
    <source>
        <dbReference type="SAM" id="Phobius"/>
    </source>
</evidence>
<dbReference type="InterPro" id="IPR011620">
    <property type="entry name" value="Sig_transdc_His_kinase_LytS_TM"/>
</dbReference>
<dbReference type="EMBL" id="QGDJ01000001">
    <property type="protein sequence ID" value="PWJ22479.1"/>
    <property type="molecule type" value="Genomic_DNA"/>
</dbReference>
<dbReference type="Proteomes" id="UP000245839">
    <property type="component" value="Unassembled WGS sequence"/>
</dbReference>
<proteinExistence type="predicted"/>
<evidence type="ECO:0000313" key="11">
    <source>
        <dbReference type="Proteomes" id="UP000251571"/>
    </source>
</evidence>
<feature type="transmembrane region" description="Helical" evidence="6">
    <location>
        <begin position="135"/>
        <end position="154"/>
    </location>
</feature>
<feature type="domain" description="Signal transduction histidine kinase 5TM receptor LytS transmembrane region" evidence="7">
    <location>
        <begin position="40"/>
        <end position="162"/>
    </location>
</feature>
<evidence type="ECO:0000256" key="3">
    <source>
        <dbReference type="ARBA" id="ARBA00022692"/>
    </source>
</evidence>
<keyword evidence="4 6" id="KW-1133">Transmembrane helix</keyword>
<feature type="transmembrane region" description="Helical" evidence="6">
    <location>
        <begin position="69"/>
        <end position="97"/>
    </location>
</feature>
<dbReference type="AlphaFoldDB" id="A0A2Y9A975"/>
<dbReference type="GO" id="GO:0000155">
    <property type="term" value="F:phosphorelay sensor kinase activity"/>
    <property type="evidence" value="ECO:0007669"/>
    <property type="project" value="InterPro"/>
</dbReference>
<evidence type="ECO:0000256" key="4">
    <source>
        <dbReference type="ARBA" id="ARBA00022989"/>
    </source>
</evidence>
<evidence type="ECO:0000256" key="1">
    <source>
        <dbReference type="ARBA" id="ARBA00004651"/>
    </source>
</evidence>
<feature type="transmembrane region" description="Helical" evidence="6">
    <location>
        <begin position="7"/>
        <end position="27"/>
    </location>
</feature>
<evidence type="ECO:0000313" key="9">
    <source>
        <dbReference type="EMBL" id="SSA38757.1"/>
    </source>
</evidence>
<evidence type="ECO:0000256" key="2">
    <source>
        <dbReference type="ARBA" id="ARBA00022475"/>
    </source>
</evidence>
<reference evidence="9 11" key="1">
    <citation type="submission" date="2016-10" db="EMBL/GenBank/DDBJ databases">
        <authorList>
            <person name="Cai Z."/>
        </authorList>
    </citation>
    <scope>NUCLEOTIDE SEQUENCE [LARGE SCALE GENOMIC DNA]</scope>
    <source>
        <strain evidence="9 11">DSM 25227</strain>
    </source>
</reference>
<comment type="subcellular location">
    <subcellularLocation>
        <location evidence="1">Cell membrane</location>
        <topology evidence="1">Multi-pass membrane protein</topology>
    </subcellularLocation>
</comment>
<reference evidence="8 10" key="2">
    <citation type="submission" date="2018-03" db="EMBL/GenBank/DDBJ databases">
        <title>Genomic Encyclopedia of Archaeal and Bacterial Type Strains, Phase II (KMG-II): from individual species to whole genera.</title>
        <authorList>
            <person name="Goeker M."/>
        </authorList>
    </citation>
    <scope>NUCLEOTIDE SEQUENCE [LARGE SCALE GENOMIC DNA]</scope>
    <source>
        <strain evidence="8 10">DSM 25227</strain>
    </source>
</reference>
<evidence type="ECO:0000313" key="8">
    <source>
        <dbReference type="EMBL" id="PWJ22479.1"/>
    </source>
</evidence>
<feature type="transmembrane region" description="Helical" evidence="6">
    <location>
        <begin position="103"/>
        <end position="123"/>
    </location>
</feature>
<keyword evidence="10" id="KW-1185">Reference proteome</keyword>
<dbReference type="Pfam" id="PF07694">
    <property type="entry name" value="5TM-5TMR_LYT"/>
    <property type="match status" value="1"/>
</dbReference>
<name>A0A2Y9A975_9RHOB</name>
<dbReference type="GO" id="GO:0071555">
    <property type="term" value="P:cell wall organization"/>
    <property type="evidence" value="ECO:0007669"/>
    <property type="project" value="InterPro"/>
</dbReference>
<feature type="transmembrane region" description="Helical" evidence="6">
    <location>
        <begin position="39"/>
        <end position="57"/>
    </location>
</feature>
<keyword evidence="5 6" id="KW-0472">Membrane</keyword>
<keyword evidence="3 6" id="KW-0812">Transmembrane</keyword>
<accession>A0A2Y9A975</accession>
<gene>
    <name evidence="8" type="ORF">BCF38_101893</name>
    <name evidence="9" type="ORF">SAMN05421539_101893</name>
</gene>
<dbReference type="RefSeq" id="WP_170125285.1">
    <property type="nucleotide sequence ID" value="NZ_QGDJ01000001.1"/>
</dbReference>
<evidence type="ECO:0000256" key="5">
    <source>
        <dbReference type="ARBA" id="ARBA00023136"/>
    </source>
</evidence>
<evidence type="ECO:0000313" key="10">
    <source>
        <dbReference type="Proteomes" id="UP000245839"/>
    </source>
</evidence>
<keyword evidence="2" id="KW-1003">Cell membrane</keyword>
<dbReference type="EMBL" id="UETC01000001">
    <property type="protein sequence ID" value="SSA38757.1"/>
    <property type="molecule type" value="Genomic_DNA"/>
</dbReference>
<dbReference type="Proteomes" id="UP000251571">
    <property type="component" value="Unassembled WGS sequence"/>
</dbReference>
<organism evidence="9 11">
    <name type="scientific">Jannaschia seohaensis</name>
    <dbReference type="NCBI Taxonomy" id="475081"/>
    <lineage>
        <taxon>Bacteria</taxon>
        <taxon>Pseudomonadati</taxon>
        <taxon>Pseudomonadota</taxon>
        <taxon>Alphaproteobacteria</taxon>
        <taxon>Rhodobacterales</taxon>
        <taxon>Roseobacteraceae</taxon>
        <taxon>Jannaschia</taxon>
    </lineage>
</organism>
<dbReference type="GO" id="GO:0005886">
    <property type="term" value="C:plasma membrane"/>
    <property type="evidence" value="ECO:0007669"/>
    <property type="project" value="UniProtKB-SubCell"/>
</dbReference>
<evidence type="ECO:0000259" key="7">
    <source>
        <dbReference type="Pfam" id="PF07694"/>
    </source>
</evidence>
<feature type="transmembrane region" description="Helical" evidence="6">
    <location>
        <begin position="160"/>
        <end position="183"/>
    </location>
</feature>
<protein>
    <submittedName>
        <fullName evidence="9">5TMR of 5TMR-LYT</fullName>
    </submittedName>
    <submittedName>
        <fullName evidence="8">5TMR-LYT protein</fullName>
    </submittedName>
</protein>